<name>A0A6A4ENN3_9STRA</name>
<protein>
    <submittedName>
        <fullName evidence="1">Uncharacterized protein</fullName>
    </submittedName>
</protein>
<reference evidence="1 2" key="1">
    <citation type="submission" date="2018-08" db="EMBL/GenBank/DDBJ databases">
        <title>Genomic investigation of the strawberry pathogen Phytophthora fragariae indicates pathogenicity is determined by transcriptional variation in three key races.</title>
        <authorList>
            <person name="Adams T.M."/>
            <person name="Armitage A.D."/>
            <person name="Sobczyk M.K."/>
            <person name="Bates H.J."/>
            <person name="Dunwell J.M."/>
            <person name="Nellist C.F."/>
            <person name="Harrison R.J."/>
        </authorList>
    </citation>
    <scope>NUCLEOTIDE SEQUENCE [LARGE SCALE GENOMIC DNA]</scope>
    <source>
        <strain evidence="1 2">SCRP333</strain>
    </source>
</reference>
<proteinExistence type="predicted"/>
<dbReference type="AlphaFoldDB" id="A0A6A4ENN3"/>
<dbReference type="EMBL" id="QXFT01001323">
    <property type="protein sequence ID" value="KAE9321924.1"/>
    <property type="molecule type" value="Genomic_DNA"/>
</dbReference>
<comment type="caution">
    <text evidence="1">The sequence shown here is derived from an EMBL/GenBank/DDBJ whole genome shotgun (WGS) entry which is preliminary data.</text>
</comment>
<dbReference type="Proteomes" id="UP000434957">
    <property type="component" value="Unassembled WGS sequence"/>
</dbReference>
<gene>
    <name evidence="1" type="ORF">PR003_g17352</name>
</gene>
<organism evidence="1 2">
    <name type="scientific">Phytophthora rubi</name>
    <dbReference type="NCBI Taxonomy" id="129364"/>
    <lineage>
        <taxon>Eukaryota</taxon>
        <taxon>Sar</taxon>
        <taxon>Stramenopiles</taxon>
        <taxon>Oomycota</taxon>
        <taxon>Peronosporomycetes</taxon>
        <taxon>Peronosporales</taxon>
        <taxon>Peronosporaceae</taxon>
        <taxon>Phytophthora</taxon>
    </lineage>
</organism>
<evidence type="ECO:0000313" key="1">
    <source>
        <dbReference type="EMBL" id="KAE9321924.1"/>
    </source>
</evidence>
<evidence type="ECO:0000313" key="2">
    <source>
        <dbReference type="Proteomes" id="UP000434957"/>
    </source>
</evidence>
<accession>A0A6A4ENN3</accession>
<keyword evidence="2" id="KW-1185">Reference proteome</keyword>
<sequence length="59" mass="6463">MGVVIDDVASGSFRLHCPSSWLPHGMRVDNSMLVYSFDVSESTVSFVCSASNWCNSTVF</sequence>